<protein>
    <recommendedName>
        <fullName evidence="3">Translocation protein sec72</fullName>
    </recommendedName>
</protein>
<dbReference type="EMBL" id="JAKLMC020000001">
    <property type="protein sequence ID" value="KAK5958309.1"/>
    <property type="molecule type" value="Genomic_DNA"/>
</dbReference>
<dbReference type="GO" id="GO:0006457">
    <property type="term" value="P:protein folding"/>
    <property type="evidence" value="ECO:0007669"/>
    <property type="project" value="TreeGrafter"/>
</dbReference>
<dbReference type="PANTHER" id="PTHR46035:SF3">
    <property type="entry name" value="TRANSLOCATION PROTEIN SEC72"/>
    <property type="match status" value="1"/>
</dbReference>
<evidence type="ECO:0008006" key="3">
    <source>
        <dbReference type="Google" id="ProtNLM"/>
    </source>
</evidence>
<evidence type="ECO:0000313" key="2">
    <source>
        <dbReference type="Proteomes" id="UP001316803"/>
    </source>
</evidence>
<keyword evidence="2" id="KW-1185">Reference proteome</keyword>
<reference evidence="1 2" key="1">
    <citation type="submission" date="2022-12" db="EMBL/GenBank/DDBJ databases">
        <title>Genomic features and morphological characterization of a novel Knufia sp. strain isolated from spacecraft assembly facility.</title>
        <authorList>
            <person name="Teixeira M."/>
            <person name="Chander A.M."/>
            <person name="Stajich J.E."/>
            <person name="Venkateswaran K."/>
        </authorList>
    </citation>
    <scope>NUCLEOTIDE SEQUENCE [LARGE SCALE GENOMIC DNA]</scope>
    <source>
        <strain evidence="1 2">FJI-L2-BK-P2</strain>
    </source>
</reference>
<dbReference type="PANTHER" id="PTHR46035">
    <property type="entry name" value="TETRATRICOPEPTIDE REPEAT PROTEIN 4"/>
    <property type="match status" value="1"/>
</dbReference>
<name>A0AAN8I942_9EURO</name>
<proteinExistence type="predicted"/>
<dbReference type="InterPro" id="IPR011990">
    <property type="entry name" value="TPR-like_helical_dom_sf"/>
</dbReference>
<dbReference type="SUPFAM" id="SSF48452">
    <property type="entry name" value="TPR-like"/>
    <property type="match status" value="1"/>
</dbReference>
<dbReference type="GO" id="GO:0005634">
    <property type="term" value="C:nucleus"/>
    <property type="evidence" value="ECO:0007669"/>
    <property type="project" value="TreeGrafter"/>
</dbReference>
<comment type="caution">
    <text evidence="1">The sequence shown here is derived from an EMBL/GenBank/DDBJ whole genome shotgun (WGS) entry which is preliminary data.</text>
</comment>
<dbReference type="Gene3D" id="1.25.40.10">
    <property type="entry name" value="Tetratricopeptide repeat domain"/>
    <property type="match status" value="1"/>
</dbReference>
<accession>A0AAN8I942</accession>
<dbReference type="GO" id="GO:0005829">
    <property type="term" value="C:cytosol"/>
    <property type="evidence" value="ECO:0007669"/>
    <property type="project" value="TreeGrafter"/>
</dbReference>
<evidence type="ECO:0000313" key="1">
    <source>
        <dbReference type="EMBL" id="KAK5958309.1"/>
    </source>
</evidence>
<dbReference type="GO" id="GO:0030544">
    <property type="term" value="F:Hsp70 protein binding"/>
    <property type="evidence" value="ECO:0007669"/>
    <property type="project" value="TreeGrafter"/>
</dbReference>
<sequence length="223" mass="24622">MSATEDSLETYTHLPLHLDPATKILTSTKSSDPQLQDILKNINALHNQFKTLETQNHAPPPPLPVNPKRTAQLTKLRESAGQSVRKNDFAGAIRLFTLAIQMASDRPPWEPAGLVREELAVCYMERANVHVLNRDWVEGFKDAECSTECKRGKQQGPQGQQGPGNPRAFTIGGKCLVEMGRWEEAVSWLERGLELEGAEGPDGKEMGRMLAEAREAVEKKGAA</sequence>
<gene>
    <name evidence="1" type="ORF">OHC33_000151</name>
</gene>
<dbReference type="Proteomes" id="UP001316803">
    <property type="component" value="Unassembled WGS sequence"/>
</dbReference>
<dbReference type="GO" id="GO:0051879">
    <property type="term" value="F:Hsp90 protein binding"/>
    <property type="evidence" value="ECO:0007669"/>
    <property type="project" value="TreeGrafter"/>
</dbReference>
<organism evidence="1 2">
    <name type="scientific">Knufia fluminis</name>
    <dbReference type="NCBI Taxonomy" id="191047"/>
    <lineage>
        <taxon>Eukaryota</taxon>
        <taxon>Fungi</taxon>
        <taxon>Dikarya</taxon>
        <taxon>Ascomycota</taxon>
        <taxon>Pezizomycotina</taxon>
        <taxon>Eurotiomycetes</taxon>
        <taxon>Chaetothyriomycetidae</taxon>
        <taxon>Chaetothyriales</taxon>
        <taxon>Trichomeriaceae</taxon>
        <taxon>Knufia</taxon>
    </lineage>
</organism>
<dbReference type="AlphaFoldDB" id="A0AAN8I942"/>